<reference evidence="3" key="1">
    <citation type="submission" date="2015-07" db="EMBL/GenBank/DDBJ databases">
        <title>Fjat-14235 jcm11544.</title>
        <authorList>
            <person name="Liu B."/>
            <person name="Wang J."/>
            <person name="Zhu Y."/>
            <person name="Liu G."/>
            <person name="Chen Q."/>
            <person name="Chen Z."/>
            <person name="Lan J."/>
            <person name="Che J."/>
            <person name="Ge C."/>
            <person name="Shi H."/>
            <person name="Pan Z."/>
            <person name="Liu X."/>
        </authorList>
    </citation>
    <scope>NUCLEOTIDE SEQUENCE [LARGE SCALE GENOMIC DNA]</scope>
    <source>
        <strain evidence="3">JCM 11544</strain>
    </source>
</reference>
<dbReference type="OrthoDB" id="2455517at2"/>
<sequence>MMVLGLILPIFIIALLAVLIGFSLKKTKVAGVGKRILPEKILLVYGIILVASILVFVFLPDHMKDTRYEAADYTGEDDYNQFMTGLMEGSIDQVPIAVLQKEWNFPNKEKSFDVKTMGWQDGDPFIIVDDRGESGEISVKHIVSRSVLQNLDITSEVPSPKIAFKEGVLTVKSQPDKEIIINQYTGSFVTNQFKGVTAFGGESFESSIGTDAIYITVPKGTLVSGPVEWIREHE</sequence>
<dbReference type="EMBL" id="LGUE01000004">
    <property type="protein sequence ID" value="KON84417.1"/>
    <property type="molecule type" value="Genomic_DNA"/>
</dbReference>
<keyword evidence="3" id="KW-1185">Reference proteome</keyword>
<dbReference type="Proteomes" id="UP000037405">
    <property type="component" value="Unassembled WGS sequence"/>
</dbReference>
<dbReference type="PATRIC" id="fig|189381.12.peg.2029"/>
<evidence type="ECO:0000256" key="1">
    <source>
        <dbReference type="SAM" id="Phobius"/>
    </source>
</evidence>
<protein>
    <submittedName>
        <fullName evidence="2">Uncharacterized protein</fullName>
    </submittedName>
</protein>
<dbReference type="AlphaFoldDB" id="A0A0M0G488"/>
<keyword evidence="1" id="KW-0812">Transmembrane</keyword>
<proteinExistence type="predicted"/>
<name>A0A0M0G488_9BACI</name>
<evidence type="ECO:0000313" key="2">
    <source>
        <dbReference type="EMBL" id="KON84417.1"/>
    </source>
</evidence>
<feature type="transmembrane region" description="Helical" evidence="1">
    <location>
        <begin position="6"/>
        <end position="22"/>
    </location>
</feature>
<dbReference type="STRING" id="189381.GCA_900166615_01862"/>
<gene>
    <name evidence="2" type="ORF">AF331_10140</name>
</gene>
<accession>A0A0M0G488</accession>
<keyword evidence="1" id="KW-0472">Membrane</keyword>
<comment type="caution">
    <text evidence="2">The sequence shown here is derived from an EMBL/GenBank/DDBJ whole genome shotgun (WGS) entry which is preliminary data.</text>
</comment>
<feature type="transmembrane region" description="Helical" evidence="1">
    <location>
        <begin position="42"/>
        <end position="59"/>
    </location>
</feature>
<evidence type="ECO:0000313" key="3">
    <source>
        <dbReference type="Proteomes" id="UP000037405"/>
    </source>
</evidence>
<organism evidence="2 3">
    <name type="scientific">Rossellomorea marisflavi</name>
    <dbReference type="NCBI Taxonomy" id="189381"/>
    <lineage>
        <taxon>Bacteria</taxon>
        <taxon>Bacillati</taxon>
        <taxon>Bacillota</taxon>
        <taxon>Bacilli</taxon>
        <taxon>Bacillales</taxon>
        <taxon>Bacillaceae</taxon>
        <taxon>Rossellomorea</taxon>
    </lineage>
</organism>
<keyword evidence="1" id="KW-1133">Transmembrane helix</keyword>
<dbReference type="RefSeq" id="WP_053428018.1">
    <property type="nucleotide sequence ID" value="NZ_LGUE01000004.1"/>
</dbReference>